<evidence type="ECO:0000313" key="1">
    <source>
        <dbReference type="EMBL" id="AKB30063.1"/>
    </source>
</evidence>
<dbReference type="PANTHER" id="PTHR37835:SF1">
    <property type="entry name" value="ALPHA-CLOSTRIPAIN"/>
    <property type="match status" value="1"/>
</dbReference>
<dbReference type="PANTHER" id="PTHR37835">
    <property type="entry name" value="ALPHA-CLOSTRIPAIN"/>
    <property type="match status" value="1"/>
</dbReference>
<dbReference type="RefSeq" id="WP_048173806.1">
    <property type="nucleotide sequence ID" value="NZ_CP009506.1"/>
</dbReference>
<evidence type="ECO:0000313" key="2">
    <source>
        <dbReference type="Proteomes" id="UP000033111"/>
    </source>
</evidence>
<reference evidence="1 2" key="1">
    <citation type="submission" date="2014-07" db="EMBL/GenBank/DDBJ databases">
        <title>Methanogenic archaea and the global carbon cycle.</title>
        <authorList>
            <person name="Henriksen J.R."/>
            <person name="Luke J."/>
            <person name="Reinhart S."/>
            <person name="Benedict M.N."/>
            <person name="Youngblut N.D."/>
            <person name="Metcalf M.E."/>
            <person name="Whitaker R.J."/>
            <person name="Metcalf W.W."/>
        </authorList>
    </citation>
    <scope>NUCLEOTIDE SEQUENCE [LARGE SCALE GENOMIC DNA]</scope>
    <source>
        <strain evidence="1 2">T4/M</strain>
    </source>
</reference>
<sequence>MEGELQKAKVAAIIFMIILFLLLSGGCLEEETDIENPGGGTEIKSNHSTEYEGDFPKRQLSTFVAVYMVGSDLESSNGYASKDIFEIIDGASTLNRNETEVLVAYGGAAVEGWEGMTIAELEDLRKDSEDEVIGNEEIHRKKYPHANMGDAAGLETFLSYIRENYESESILLIFWDHGDAYRGLCFDENNGYDRLELPELSDALEASGMHFDLIGFDACLMSTLELARAVEPSADYMLSSESIEPTHGWDYVAFIGYVSESPEASAEETGKVIIDSYLDNPSHVPPRTLSLLDLSKTEEVLQNVDWLAEEMGTSFSNSKGYCGLGASITKARKFGVEPKKGSEISMDLKSFALRIGEEMPELTDRSDDLIKSLEDFVIYSRQDGTMPEAYGVSVYSPQTLDSYSTYYGRVSISETWSEFLDGYAMKTCADFTEPGISKSGDTFSVEDDSGLASVDQVYFIASPEGPVLIGKMPLTCSGGTNYSLPPWGGEWIFIENSKTGKSSLIYAVCGGESENGDRIFDTELGLQRDGEFRSCLTQLYLDTLNGTVRAYMNPYEVLDDGNILFSKEVLEPEPGDIITAYAPVYGEAGIKYWTTLGRLKMDENTAFVYDFLPERTYYTALHAEDYRLNVNMSEPKEIILE</sequence>
<gene>
    <name evidence="1" type="ORF">MSSIT_3344</name>
</gene>
<dbReference type="Proteomes" id="UP000033111">
    <property type="component" value="Chromosome"/>
</dbReference>
<dbReference type="EMBL" id="CP009506">
    <property type="protein sequence ID" value="AKB30063.1"/>
    <property type="molecule type" value="Genomic_DNA"/>
</dbReference>
<dbReference type="Pfam" id="PF03415">
    <property type="entry name" value="Peptidase_C11"/>
    <property type="match status" value="1"/>
</dbReference>
<name>A0A0E3P7Z6_9EURY</name>
<dbReference type="OrthoDB" id="117385at2157"/>
<proteinExistence type="predicted"/>
<accession>A0A0E3P7Z6</accession>
<dbReference type="InterPro" id="IPR005077">
    <property type="entry name" value="Peptidase_C11"/>
</dbReference>
<dbReference type="AlphaFoldDB" id="A0A0E3P7Z6"/>
<dbReference type="KEGG" id="msw:MSSIT_3344"/>
<organism evidence="1 2">
    <name type="scientific">Methanosarcina siciliae T4/M</name>
    <dbReference type="NCBI Taxonomy" id="1434120"/>
    <lineage>
        <taxon>Archaea</taxon>
        <taxon>Methanobacteriati</taxon>
        <taxon>Methanobacteriota</taxon>
        <taxon>Stenosarchaea group</taxon>
        <taxon>Methanomicrobia</taxon>
        <taxon>Methanosarcinales</taxon>
        <taxon>Methanosarcinaceae</taxon>
        <taxon>Methanosarcina</taxon>
    </lineage>
</organism>
<protein>
    <recommendedName>
        <fullName evidence="3">Clostripain</fullName>
    </recommendedName>
</protein>
<keyword evidence="2" id="KW-1185">Reference proteome</keyword>
<dbReference type="PATRIC" id="fig|1434120.4.peg.4335"/>
<dbReference type="HOGENOM" id="CLU_021624_0_0_2"/>
<evidence type="ECO:0008006" key="3">
    <source>
        <dbReference type="Google" id="ProtNLM"/>
    </source>
</evidence>
<dbReference type="GeneID" id="24862257"/>
<dbReference type="PROSITE" id="PS51257">
    <property type="entry name" value="PROKAR_LIPOPROTEIN"/>
    <property type="match status" value="1"/>
</dbReference>
<dbReference type="Gene3D" id="3.40.50.11970">
    <property type="match status" value="1"/>
</dbReference>